<gene>
    <name evidence="2" type="ORF">HYALB_00011706</name>
</gene>
<dbReference type="Proteomes" id="UP000701801">
    <property type="component" value="Unassembled WGS sequence"/>
</dbReference>
<evidence type="ECO:0000313" key="2">
    <source>
        <dbReference type="EMBL" id="CAG8975043.1"/>
    </source>
</evidence>
<protein>
    <submittedName>
        <fullName evidence="2">Uncharacterized protein</fullName>
    </submittedName>
</protein>
<sequence length="271" mass="31151">MTNSAGDQIDRILYSMNRDDILRQKNQYLSHWTNVEVFEVGRETSTRQRMEDEAFVSYQGFAGLKHMQKQPSQRLEYDDESGKLIRLQYLYSHIIRSQSTAASPGDLTKRVLDWRKMIIWTGRDMQSGETTIVALHCPQDLREKLVSMCDSGVQQRHLLRHPMIVHATFGELLHELDFYFPGNFATPIYELALQELDLGTSSAEYTTGARRFIMIARQMGNIMTDYNICPASLQLLIEISEIVGKSDSPVHVSEQERQEAHLELNPQGVLK</sequence>
<dbReference type="AlphaFoldDB" id="A0A9N9PU10"/>
<feature type="compositionally biased region" description="Basic and acidic residues" evidence="1">
    <location>
        <begin position="253"/>
        <end position="262"/>
    </location>
</feature>
<comment type="caution">
    <text evidence="2">The sequence shown here is derived from an EMBL/GenBank/DDBJ whole genome shotgun (WGS) entry which is preliminary data.</text>
</comment>
<name>A0A9N9PU10_9HELO</name>
<organism evidence="2 3">
    <name type="scientific">Hymenoscyphus albidus</name>
    <dbReference type="NCBI Taxonomy" id="595503"/>
    <lineage>
        <taxon>Eukaryota</taxon>
        <taxon>Fungi</taxon>
        <taxon>Dikarya</taxon>
        <taxon>Ascomycota</taxon>
        <taxon>Pezizomycotina</taxon>
        <taxon>Leotiomycetes</taxon>
        <taxon>Helotiales</taxon>
        <taxon>Helotiaceae</taxon>
        <taxon>Hymenoscyphus</taxon>
    </lineage>
</organism>
<dbReference type="OrthoDB" id="2830640at2759"/>
<evidence type="ECO:0000313" key="3">
    <source>
        <dbReference type="Proteomes" id="UP000701801"/>
    </source>
</evidence>
<reference evidence="2" key="1">
    <citation type="submission" date="2021-07" db="EMBL/GenBank/DDBJ databases">
        <authorList>
            <person name="Durling M."/>
        </authorList>
    </citation>
    <scope>NUCLEOTIDE SEQUENCE</scope>
</reference>
<dbReference type="EMBL" id="CAJVRM010000123">
    <property type="protein sequence ID" value="CAG8975043.1"/>
    <property type="molecule type" value="Genomic_DNA"/>
</dbReference>
<feature type="region of interest" description="Disordered" evidence="1">
    <location>
        <begin position="250"/>
        <end position="271"/>
    </location>
</feature>
<keyword evidence="3" id="KW-1185">Reference proteome</keyword>
<evidence type="ECO:0000256" key="1">
    <source>
        <dbReference type="SAM" id="MobiDB-lite"/>
    </source>
</evidence>
<proteinExistence type="predicted"/>
<accession>A0A9N9PU10</accession>